<gene>
    <name evidence="2" type="ORF">SCHPADRAFT_617597</name>
</gene>
<evidence type="ECO:0000313" key="3">
    <source>
        <dbReference type="Proteomes" id="UP000053477"/>
    </source>
</evidence>
<feature type="compositionally biased region" description="Low complexity" evidence="1">
    <location>
        <begin position="153"/>
        <end position="162"/>
    </location>
</feature>
<dbReference type="AlphaFoldDB" id="A0A0H2R8Q1"/>
<dbReference type="Proteomes" id="UP000053477">
    <property type="component" value="Unassembled WGS sequence"/>
</dbReference>
<feature type="region of interest" description="Disordered" evidence="1">
    <location>
        <begin position="153"/>
        <end position="177"/>
    </location>
</feature>
<dbReference type="InParanoid" id="A0A0H2R8Q1"/>
<reference evidence="2 3" key="1">
    <citation type="submission" date="2015-04" db="EMBL/GenBank/DDBJ databases">
        <title>Complete genome sequence of Schizopora paradoxa KUC8140, a cosmopolitan wood degrader in East Asia.</title>
        <authorList>
            <consortium name="DOE Joint Genome Institute"/>
            <person name="Min B."/>
            <person name="Park H."/>
            <person name="Jang Y."/>
            <person name="Kim J.-J."/>
            <person name="Kim K.H."/>
            <person name="Pangilinan J."/>
            <person name="Lipzen A."/>
            <person name="Riley R."/>
            <person name="Grigoriev I.V."/>
            <person name="Spatafora J.W."/>
            <person name="Choi I.-G."/>
        </authorList>
    </citation>
    <scope>NUCLEOTIDE SEQUENCE [LARGE SCALE GENOMIC DNA]</scope>
    <source>
        <strain evidence="2 3">KUC8140</strain>
    </source>
</reference>
<dbReference type="EMBL" id="KQ086102">
    <property type="protein sequence ID" value="KLO08199.1"/>
    <property type="molecule type" value="Genomic_DNA"/>
</dbReference>
<evidence type="ECO:0000256" key="1">
    <source>
        <dbReference type="SAM" id="MobiDB-lite"/>
    </source>
</evidence>
<name>A0A0H2R8Q1_9AGAM</name>
<organism evidence="2 3">
    <name type="scientific">Schizopora paradoxa</name>
    <dbReference type="NCBI Taxonomy" id="27342"/>
    <lineage>
        <taxon>Eukaryota</taxon>
        <taxon>Fungi</taxon>
        <taxon>Dikarya</taxon>
        <taxon>Basidiomycota</taxon>
        <taxon>Agaricomycotina</taxon>
        <taxon>Agaricomycetes</taxon>
        <taxon>Hymenochaetales</taxon>
        <taxon>Schizoporaceae</taxon>
        <taxon>Schizopora</taxon>
    </lineage>
</organism>
<evidence type="ECO:0000313" key="2">
    <source>
        <dbReference type="EMBL" id="KLO08199.1"/>
    </source>
</evidence>
<feature type="compositionally biased region" description="Basic and acidic residues" evidence="1">
    <location>
        <begin position="166"/>
        <end position="177"/>
    </location>
</feature>
<keyword evidence="3" id="KW-1185">Reference proteome</keyword>
<protein>
    <submittedName>
        <fullName evidence="2">Uncharacterized protein</fullName>
    </submittedName>
</protein>
<sequence>MLFTQPSILSSSGTFGAFAFALAQLFALALRSIVRAGSLAWYRTFPQDPGLYAVDDEVDANVNADQTNPIRQTIEDRGYTHLRRVQRHSQRHSASFSVSTCQRVNTVSLHSLPIAINSDSYIFDSSSRPHSFETRLGCQRAFAYMYGKESTSSTSTLSRASSVNGRGEERRGEERRGEELELELEFVGWHSLSHTIRIHNRMVGWMTTTFEGKEGENSFYVLVGP</sequence>
<proteinExistence type="predicted"/>
<accession>A0A0H2R8Q1</accession>